<dbReference type="Proteomes" id="UP000238042">
    <property type="component" value="Unassembled WGS sequence"/>
</dbReference>
<proteinExistence type="predicted"/>
<sequence>MLMNDLTTTRLFSLLAEPSPVPNEEMQSAYVELVDEVKTQTQSETDYTQLFRLLNLTRIEFQALQTQILYEQGEKCA</sequence>
<keyword evidence="2" id="KW-1185">Reference proteome</keyword>
<organism evidence="1 2">
    <name type="scientific">Apibacter adventoris</name>
    <dbReference type="NCBI Taxonomy" id="1679466"/>
    <lineage>
        <taxon>Bacteria</taxon>
        <taxon>Pseudomonadati</taxon>
        <taxon>Bacteroidota</taxon>
        <taxon>Flavobacteriia</taxon>
        <taxon>Flavobacteriales</taxon>
        <taxon>Weeksellaceae</taxon>
        <taxon>Apibacter</taxon>
    </lineage>
</organism>
<protein>
    <submittedName>
        <fullName evidence="1">Uncharacterized protein</fullName>
    </submittedName>
</protein>
<comment type="caution">
    <text evidence="1">The sequence shown here is derived from an EMBL/GenBank/DDBJ whole genome shotgun (WGS) entry which is preliminary data.</text>
</comment>
<evidence type="ECO:0000313" key="1">
    <source>
        <dbReference type="EMBL" id="PQL93443.1"/>
    </source>
</evidence>
<dbReference type="EMBL" id="PSZM01000034">
    <property type="protein sequence ID" value="PQL93443.1"/>
    <property type="molecule type" value="Genomic_DNA"/>
</dbReference>
<dbReference type="AlphaFoldDB" id="A0A2S8AEH7"/>
<evidence type="ECO:0000313" key="2">
    <source>
        <dbReference type="Proteomes" id="UP000238042"/>
    </source>
</evidence>
<gene>
    <name evidence="1" type="ORF">C4S77_04675</name>
</gene>
<reference evidence="1 2" key="1">
    <citation type="submission" date="2018-02" db="EMBL/GenBank/DDBJ databases">
        <title>Genome sequences of Apibacter spp., gut symbionts of Asian honey bees.</title>
        <authorList>
            <person name="Kwong W.K."/>
            <person name="Steele M.I."/>
            <person name="Moran N.A."/>
        </authorList>
    </citation>
    <scope>NUCLEOTIDE SEQUENCE [LARGE SCALE GENOMIC DNA]</scope>
    <source>
        <strain evidence="2">wkB301</strain>
    </source>
</reference>
<name>A0A2S8AEH7_9FLAO</name>
<accession>A0A2S8AEH7</accession>
<dbReference type="OrthoDB" id="1041371at2"/>